<dbReference type="OrthoDB" id="818760at2"/>
<protein>
    <submittedName>
        <fullName evidence="1">Uncharacterized protein</fullName>
    </submittedName>
</protein>
<dbReference type="PROSITE" id="PS51257">
    <property type="entry name" value="PROKAR_LIPOPROTEIN"/>
    <property type="match status" value="1"/>
</dbReference>
<reference evidence="1 2" key="1">
    <citation type="submission" date="2018-06" db="EMBL/GenBank/DDBJ databases">
        <title>Genomic Encyclopedia of Archaeal and Bacterial Type Strains, Phase II (KMG-II): from individual species to whole genera.</title>
        <authorList>
            <person name="Goeker M."/>
        </authorList>
    </citation>
    <scope>NUCLEOTIDE SEQUENCE [LARGE SCALE GENOMIC DNA]</scope>
    <source>
        <strain evidence="1 2">DSM 23446</strain>
    </source>
</reference>
<sequence>MNRFLTFTASLLILTFFSCKEPDSDYEGVTTQEIYVDVSDPKTFKMSQFFDTCFIVPLDIKRDDNPVLFIYRFKEEVDLD</sequence>
<accession>A0A327PIT5</accession>
<dbReference type="AlphaFoldDB" id="A0A327PIT5"/>
<dbReference type="EMBL" id="QLLK01000003">
    <property type="protein sequence ID" value="RAI92220.1"/>
    <property type="molecule type" value="Genomic_DNA"/>
</dbReference>
<keyword evidence="2" id="KW-1185">Reference proteome</keyword>
<name>A0A327PIT5_9BACT</name>
<proteinExistence type="predicted"/>
<gene>
    <name evidence="1" type="ORF">LV83_01449</name>
</gene>
<dbReference type="Proteomes" id="UP000249610">
    <property type="component" value="Unassembled WGS sequence"/>
</dbReference>
<comment type="caution">
    <text evidence="1">The sequence shown here is derived from an EMBL/GenBank/DDBJ whole genome shotgun (WGS) entry which is preliminary data.</text>
</comment>
<organism evidence="1 2">
    <name type="scientific">Algoriphagus yeomjeoni</name>
    <dbReference type="NCBI Taxonomy" id="291403"/>
    <lineage>
        <taxon>Bacteria</taxon>
        <taxon>Pseudomonadati</taxon>
        <taxon>Bacteroidota</taxon>
        <taxon>Cytophagia</taxon>
        <taxon>Cytophagales</taxon>
        <taxon>Cyclobacteriaceae</taxon>
        <taxon>Algoriphagus</taxon>
    </lineage>
</organism>
<evidence type="ECO:0000313" key="2">
    <source>
        <dbReference type="Proteomes" id="UP000249610"/>
    </source>
</evidence>
<dbReference type="RefSeq" id="WP_111610848.1">
    <property type="nucleotide sequence ID" value="NZ_QLLK01000003.1"/>
</dbReference>
<evidence type="ECO:0000313" key="1">
    <source>
        <dbReference type="EMBL" id="RAI92220.1"/>
    </source>
</evidence>